<reference evidence="1 2" key="1">
    <citation type="submission" date="2015-10" db="EMBL/GenBank/DDBJ databases">
        <title>Draft genome sequence of Streptomyces cellostaticus DSM 40189, type strain for the species Streptomyces cellostaticus.</title>
        <authorList>
            <person name="Ruckert C."/>
            <person name="Winkler A."/>
            <person name="Kalinowski J."/>
            <person name="Kampfer P."/>
            <person name="Glaeser S."/>
        </authorList>
    </citation>
    <scope>NUCLEOTIDE SEQUENCE [LARGE SCALE GENOMIC DNA]</scope>
    <source>
        <strain evidence="1 2">DSM 40189</strain>
    </source>
</reference>
<organism evidence="1 2">
    <name type="scientific">Streptomyces cellostaticus</name>
    <dbReference type="NCBI Taxonomy" id="67285"/>
    <lineage>
        <taxon>Bacteria</taxon>
        <taxon>Bacillati</taxon>
        <taxon>Actinomycetota</taxon>
        <taxon>Actinomycetes</taxon>
        <taxon>Kitasatosporales</taxon>
        <taxon>Streptomycetaceae</taxon>
        <taxon>Streptomyces</taxon>
    </lineage>
</organism>
<dbReference type="AlphaFoldDB" id="A0A101NHB6"/>
<comment type="caution">
    <text evidence="1">The sequence shown here is derived from an EMBL/GenBank/DDBJ whole genome shotgun (WGS) entry which is preliminary data.</text>
</comment>
<protein>
    <submittedName>
        <fullName evidence="1">Uncharacterized protein</fullName>
    </submittedName>
</protein>
<dbReference type="EMBL" id="LMWL01000052">
    <property type="protein sequence ID" value="KUM93130.1"/>
    <property type="molecule type" value="Genomic_DNA"/>
</dbReference>
<sequence>MSEVGDHVHAFVMPSTTREEIDELVYDLQTSDAFIEPAPPIKLKDSLEAQLAALPAVDLADGFISLGGVPLGGRGME</sequence>
<name>A0A101NHB6_9ACTN</name>
<gene>
    <name evidence="1" type="ORF">AQI88_28865</name>
</gene>
<accession>A0A101NHB6</accession>
<proteinExistence type="predicted"/>
<dbReference type="RefSeq" id="WP_067004725.1">
    <property type="nucleotide sequence ID" value="NZ_KQ948032.1"/>
</dbReference>
<keyword evidence="2" id="KW-1185">Reference proteome</keyword>
<evidence type="ECO:0000313" key="1">
    <source>
        <dbReference type="EMBL" id="KUM93130.1"/>
    </source>
</evidence>
<evidence type="ECO:0000313" key="2">
    <source>
        <dbReference type="Proteomes" id="UP000054241"/>
    </source>
</evidence>
<dbReference type="Proteomes" id="UP000054241">
    <property type="component" value="Unassembled WGS sequence"/>
</dbReference>